<dbReference type="InterPro" id="IPR050832">
    <property type="entry name" value="Bact_Acetyltransf"/>
</dbReference>
<organism evidence="4 5">
    <name type="scientific">Pseudonocardia kunmingensis</name>
    <dbReference type="NCBI Taxonomy" id="630975"/>
    <lineage>
        <taxon>Bacteria</taxon>
        <taxon>Bacillati</taxon>
        <taxon>Actinomycetota</taxon>
        <taxon>Actinomycetes</taxon>
        <taxon>Pseudonocardiales</taxon>
        <taxon>Pseudonocardiaceae</taxon>
        <taxon>Pseudonocardia</taxon>
    </lineage>
</organism>
<keyword evidence="5" id="KW-1185">Reference proteome</keyword>
<dbReference type="PROSITE" id="PS51186">
    <property type="entry name" value="GNAT"/>
    <property type="match status" value="1"/>
</dbReference>
<dbReference type="Proteomes" id="UP000315677">
    <property type="component" value="Unassembled WGS sequence"/>
</dbReference>
<comment type="caution">
    <text evidence="4">The sequence shown here is derived from an EMBL/GenBank/DDBJ whole genome shotgun (WGS) entry which is preliminary data.</text>
</comment>
<dbReference type="Gene3D" id="3.40.630.30">
    <property type="match status" value="1"/>
</dbReference>
<gene>
    <name evidence="4" type="ORF">FB558_0509</name>
</gene>
<dbReference type="PANTHER" id="PTHR43877:SF2">
    <property type="entry name" value="AMINOALKYLPHOSPHONATE N-ACETYLTRANSFERASE-RELATED"/>
    <property type="match status" value="1"/>
</dbReference>
<name>A0A543DWS8_9PSEU</name>
<dbReference type="InterPro" id="IPR016181">
    <property type="entry name" value="Acyl_CoA_acyltransferase"/>
</dbReference>
<accession>A0A543DWS8</accession>
<dbReference type="AlphaFoldDB" id="A0A543DWS8"/>
<protein>
    <submittedName>
        <fullName evidence="4">Acetyltransferase (GNAT) family protein</fullName>
    </submittedName>
</protein>
<keyword evidence="2" id="KW-0012">Acyltransferase</keyword>
<proteinExistence type="predicted"/>
<dbReference type="SUPFAM" id="SSF55729">
    <property type="entry name" value="Acyl-CoA N-acyltransferases (Nat)"/>
    <property type="match status" value="1"/>
</dbReference>
<reference evidence="4 5" key="1">
    <citation type="submission" date="2019-06" db="EMBL/GenBank/DDBJ databases">
        <title>Sequencing the genomes of 1000 actinobacteria strains.</title>
        <authorList>
            <person name="Klenk H.-P."/>
        </authorList>
    </citation>
    <scope>NUCLEOTIDE SEQUENCE [LARGE SCALE GENOMIC DNA]</scope>
    <source>
        <strain evidence="4 5">DSM 45301</strain>
    </source>
</reference>
<evidence type="ECO:0000256" key="1">
    <source>
        <dbReference type="ARBA" id="ARBA00022679"/>
    </source>
</evidence>
<dbReference type="EMBL" id="VFPA01000001">
    <property type="protein sequence ID" value="TQM13756.1"/>
    <property type="molecule type" value="Genomic_DNA"/>
</dbReference>
<evidence type="ECO:0000256" key="2">
    <source>
        <dbReference type="ARBA" id="ARBA00023315"/>
    </source>
</evidence>
<feature type="domain" description="N-acetyltransferase" evidence="3">
    <location>
        <begin position="16"/>
        <end position="165"/>
    </location>
</feature>
<dbReference type="PANTHER" id="PTHR43877">
    <property type="entry name" value="AMINOALKYLPHOSPHONATE N-ACETYLTRANSFERASE-RELATED-RELATED"/>
    <property type="match status" value="1"/>
</dbReference>
<evidence type="ECO:0000313" key="4">
    <source>
        <dbReference type="EMBL" id="TQM13756.1"/>
    </source>
</evidence>
<evidence type="ECO:0000313" key="5">
    <source>
        <dbReference type="Proteomes" id="UP000315677"/>
    </source>
</evidence>
<dbReference type="GO" id="GO:0016747">
    <property type="term" value="F:acyltransferase activity, transferring groups other than amino-acyl groups"/>
    <property type="evidence" value="ECO:0007669"/>
    <property type="project" value="InterPro"/>
</dbReference>
<sequence length="178" mass="18990">MCHLPGAAASYGRGVLRIETVPFDHPEATALREAQRAELAARYGTPDSEPGPAPTAADTTVFLLARDADGAAVGCGALRELEPGAGEVKRMYVVPQRRRGGVAGAVLAALEAEAARRGWTRLLLETGTAQPDAMAFYERHGYRRIENYGHYANSTLSVCYERAVEPRPALTNGTLVGP</sequence>
<dbReference type="Pfam" id="PF00583">
    <property type="entry name" value="Acetyltransf_1"/>
    <property type="match status" value="1"/>
</dbReference>
<evidence type="ECO:0000259" key="3">
    <source>
        <dbReference type="PROSITE" id="PS51186"/>
    </source>
</evidence>
<dbReference type="InterPro" id="IPR000182">
    <property type="entry name" value="GNAT_dom"/>
</dbReference>
<keyword evidence="1 4" id="KW-0808">Transferase</keyword>